<dbReference type="EMBL" id="JQOD01000009">
    <property type="protein sequence ID" value="KGA31675.1"/>
    <property type="molecule type" value="Genomic_DNA"/>
</dbReference>
<dbReference type="InterPro" id="IPR020846">
    <property type="entry name" value="MFS_dom"/>
</dbReference>
<dbReference type="OrthoDB" id="2810795at2"/>
<evidence type="ECO:0000313" key="8">
    <source>
        <dbReference type="EMBL" id="KGA31675.1"/>
    </source>
</evidence>
<keyword evidence="4 6" id="KW-1133">Transmembrane helix</keyword>
<dbReference type="InterPro" id="IPR050189">
    <property type="entry name" value="MFS_Efflux_Transporters"/>
</dbReference>
<comment type="caution">
    <text evidence="8">The sequence shown here is derived from an EMBL/GenBank/DDBJ whole genome shotgun (WGS) entry which is preliminary data.</text>
</comment>
<dbReference type="CDD" id="cd17324">
    <property type="entry name" value="MFS_NepI_like"/>
    <property type="match status" value="1"/>
</dbReference>
<feature type="transmembrane region" description="Helical" evidence="6">
    <location>
        <begin position="139"/>
        <end position="161"/>
    </location>
</feature>
<feature type="transmembrane region" description="Helical" evidence="6">
    <location>
        <begin position="275"/>
        <end position="293"/>
    </location>
</feature>
<feature type="transmembrane region" description="Helical" evidence="6">
    <location>
        <begin position="245"/>
        <end position="268"/>
    </location>
</feature>
<dbReference type="Gene3D" id="1.20.1250.20">
    <property type="entry name" value="MFS general substrate transporter like domains"/>
    <property type="match status" value="1"/>
</dbReference>
<gene>
    <name evidence="8" type="ORF">KU74_20220</name>
</gene>
<evidence type="ECO:0000259" key="7">
    <source>
        <dbReference type="PROSITE" id="PS50850"/>
    </source>
</evidence>
<dbReference type="GO" id="GO:0005886">
    <property type="term" value="C:plasma membrane"/>
    <property type="evidence" value="ECO:0007669"/>
    <property type="project" value="UniProtKB-SubCell"/>
</dbReference>
<dbReference type="InterPro" id="IPR036259">
    <property type="entry name" value="MFS_trans_sf"/>
</dbReference>
<feature type="transmembrane region" description="Helical" evidence="6">
    <location>
        <begin position="54"/>
        <end position="73"/>
    </location>
</feature>
<dbReference type="GO" id="GO:0022857">
    <property type="term" value="F:transmembrane transporter activity"/>
    <property type="evidence" value="ECO:0007669"/>
    <property type="project" value="InterPro"/>
</dbReference>
<evidence type="ECO:0000256" key="4">
    <source>
        <dbReference type="ARBA" id="ARBA00022989"/>
    </source>
</evidence>
<protein>
    <submittedName>
        <fullName evidence="8">MFS transporter</fullName>
    </submittedName>
</protein>
<dbReference type="Proteomes" id="UP000029435">
    <property type="component" value="Unassembled WGS sequence"/>
</dbReference>
<feature type="transmembrane region" description="Helical" evidence="6">
    <location>
        <begin position="104"/>
        <end position="127"/>
    </location>
</feature>
<keyword evidence="3 6" id="KW-0812">Transmembrane</keyword>
<evidence type="ECO:0000313" key="9">
    <source>
        <dbReference type="Proteomes" id="UP000029435"/>
    </source>
</evidence>
<feature type="transmembrane region" description="Helical" evidence="6">
    <location>
        <begin position="211"/>
        <end position="233"/>
    </location>
</feature>
<dbReference type="PANTHER" id="PTHR43124">
    <property type="entry name" value="PURINE EFFLUX PUMP PBUE"/>
    <property type="match status" value="1"/>
</dbReference>
<evidence type="ECO:0000256" key="1">
    <source>
        <dbReference type="ARBA" id="ARBA00004651"/>
    </source>
</evidence>
<evidence type="ECO:0000256" key="5">
    <source>
        <dbReference type="ARBA" id="ARBA00023136"/>
    </source>
</evidence>
<evidence type="ECO:0000256" key="3">
    <source>
        <dbReference type="ARBA" id="ARBA00022692"/>
    </source>
</evidence>
<feature type="transmembrane region" description="Helical" evidence="6">
    <location>
        <begin position="363"/>
        <end position="383"/>
    </location>
</feature>
<reference evidence="8 9" key="1">
    <citation type="submission" date="2014-08" db="EMBL/GenBank/DDBJ databases">
        <title>Genome sequences of NCPPB Pectobacterium isolates.</title>
        <authorList>
            <person name="Glover R.H."/>
            <person name="Sapp M."/>
            <person name="Elphinstone J."/>
        </authorList>
    </citation>
    <scope>NUCLEOTIDE SEQUENCE [LARGE SCALE GENOMIC DNA]</scope>
    <source>
        <strain evidence="8 9">LMG 21372</strain>
    </source>
</reference>
<feature type="transmembrane region" description="Helical" evidence="6">
    <location>
        <begin position="167"/>
        <end position="190"/>
    </location>
</feature>
<dbReference type="SUPFAM" id="SSF103473">
    <property type="entry name" value="MFS general substrate transporter"/>
    <property type="match status" value="1"/>
</dbReference>
<keyword evidence="5 6" id="KW-0472">Membrane</keyword>
<dbReference type="AlphaFoldDB" id="A0A0M2EVY1"/>
<evidence type="ECO:0000256" key="6">
    <source>
        <dbReference type="SAM" id="Phobius"/>
    </source>
</evidence>
<comment type="subcellular location">
    <subcellularLocation>
        <location evidence="1">Cell membrane</location>
        <topology evidence="1">Multi-pass membrane protein</topology>
    </subcellularLocation>
</comment>
<feature type="transmembrane region" description="Helical" evidence="6">
    <location>
        <begin position="80"/>
        <end position="98"/>
    </location>
</feature>
<dbReference type="PANTHER" id="PTHR43124:SF3">
    <property type="entry name" value="CHLORAMPHENICOL EFFLUX PUMP RV0191"/>
    <property type="match status" value="1"/>
</dbReference>
<dbReference type="InterPro" id="IPR011701">
    <property type="entry name" value="MFS"/>
</dbReference>
<dbReference type="STRING" id="180957.B5S52_02795"/>
<feature type="domain" description="Major facilitator superfamily (MFS) profile" evidence="7">
    <location>
        <begin position="15"/>
        <end position="387"/>
    </location>
</feature>
<proteinExistence type="predicted"/>
<feature type="transmembrane region" description="Helical" evidence="6">
    <location>
        <begin position="299"/>
        <end position="318"/>
    </location>
</feature>
<name>A0A0M2EVY1_9GAMM</name>
<dbReference type="RefSeq" id="WP_039317647.1">
    <property type="nucleotide sequence ID" value="NZ_JQOD01000009.1"/>
</dbReference>
<dbReference type="PROSITE" id="PS50850">
    <property type="entry name" value="MFS"/>
    <property type="match status" value="1"/>
</dbReference>
<sequence length="410" mass="42365">MSANRIQTPSLPVLKLLALATAAFLTLLTEIMPAGLLSAIATGLDVSESLAGQFITAFALGALLSAIPATALTRGMRRKPLLLIAISGFAVVNAVTAFSDNYVLSLAARFVAGLFGGVVWSMLAGYASRMVPRWLLGRAIAIVGAGSTAALVLGVPIGGLLGSVIGWQGAFGLVSVIAVLLVVWIALFAPDFPGESADKRLSLPQVAAKRGVGATLALILTYIVTHNILYIYIEPFLVASAMDDWLNGVLFIFGAGAVFGLVLSGIIVDGNLKRLGPAEVFLFAAATLLLGLWSDVQVILILAVFMWGISFGGFSVVTQTAMTHLSSDAVDVAQSMSTTSWNTAVASGGVIGGLLLSSAGPGAFPWVMIGLLTLSFLVVLLGVNRALAAAKPAQSVSVRSDSLMQSNQHL</sequence>
<accession>A0A0M2EVY1</accession>
<dbReference type="Pfam" id="PF07690">
    <property type="entry name" value="MFS_1"/>
    <property type="match status" value="1"/>
</dbReference>
<evidence type="ECO:0000256" key="2">
    <source>
        <dbReference type="ARBA" id="ARBA00022475"/>
    </source>
</evidence>
<keyword evidence="2" id="KW-1003">Cell membrane</keyword>
<feature type="transmembrane region" description="Helical" evidence="6">
    <location>
        <begin position="339"/>
        <end position="357"/>
    </location>
</feature>
<organism evidence="8 9">
    <name type="scientific">Pectobacterium brasiliense</name>
    <dbReference type="NCBI Taxonomy" id="180957"/>
    <lineage>
        <taxon>Bacteria</taxon>
        <taxon>Pseudomonadati</taxon>
        <taxon>Pseudomonadota</taxon>
        <taxon>Gammaproteobacteria</taxon>
        <taxon>Enterobacterales</taxon>
        <taxon>Pectobacteriaceae</taxon>
        <taxon>Pectobacterium</taxon>
    </lineage>
</organism>